<dbReference type="STRING" id="357750.A0A2S6C8S6"/>
<protein>
    <recommendedName>
        <fullName evidence="14">MIND kinetochore complex component Nnf1</fullName>
    </recommendedName>
</protein>
<dbReference type="AlphaFoldDB" id="A0A2S6C8S6"/>
<evidence type="ECO:0000256" key="10">
    <source>
        <dbReference type="SAM" id="Coils"/>
    </source>
</evidence>
<feature type="region of interest" description="Disordered" evidence="11">
    <location>
        <begin position="1"/>
        <end position="32"/>
    </location>
</feature>
<evidence type="ECO:0000313" key="12">
    <source>
        <dbReference type="EMBL" id="PPJ56083.1"/>
    </source>
</evidence>
<dbReference type="GO" id="GO:0005634">
    <property type="term" value="C:nucleus"/>
    <property type="evidence" value="ECO:0007669"/>
    <property type="project" value="UniProtKB-SubCell"/>
</dbReference>
<sequence length="223" mass="25024">MATDMEIDETANGVSRSPSPAGPPPTPSAPGPRATALQKLYNDAINHVLKTCSYTNFAACFPTPAREVPEAVKFLHEQFLHKFGDGLRKEFGLVLEDRNVVPSLNELDRLIEDARKRKAQATERGESTAPVPAHTLPARQLYISHLAPTLGEWDRNMRERQEMLARENEEIMERVQQQRQDIKRLLDGLEKVVKDLNGSVAALQSEQMEGLREEAREADSAMR</sequence>
<dbReference type="GO" id="GO:0051301">
    <property type="term" value="P:cell division"/>
    <property type="evidence" value="ECO:0007669"/>
    <property type="project" value="UniProtKB-KW"/>
</dbReference>
<dbReference type="EMBL" id="PNEN01000526">
    <property type="protein sequence ID" value="PPJ56083.1"/>
    <property type="molecule type" value="Genomic_DNA"/>
</dbReference>
<dbReference type="Pfam" id="PF03980">
    <property type="entry name" value="Nnf1"/>
    <property type="match status" value="1"/>
</dbReference>
<dbReference type="GO" id="GO:0007059">
    <property type="term" value="P:chromosome segregation"/>
    <property type="evidence" value="ECO:0007669"/>
    <property type="project" value="TreeGrafter"/>
</dbReference>
<evidence type="ECO:0000256" key="1">
    <source>
        <dbReference type="ARBA" id="ARBA00004123"/>
    </source>
</evidence>
<dbReference type="InterPro" id="IPR007128">
    <property type="entry name" value="PMF1/Nnf1"/>
</dbReference>
<keyword evidence="4" id="KW-0132">Cell division</keyword>
<keyword evidence="10" id="KW-0175">Coiled coil</keyword>
<comment type="subcellular location">
    <subcellularLocation>
        <location evidence="2">Chromosome</location>
        <location evidence="2">Centromere</location>
        <location evidence="2">Kinetochore</location>
    </subcellularLocation>
    <subcellularLocation>
        <location evidence="1">Nucleus</location>
    </subcellularLocation>
</comment>
<keyword evidence="7" id="KW-0539">Nucleus</keyword>
<evidence type="ECO:0000256" key="4">
    <source>
        <dbReference type="ARBA" id="ARBA00022618"/>
    </source>
</evidence>
<evidence type="ECO:0000256" key="6">
    <source>
        <dbReference type="ARBA" id="ARBA00022838"/>
    </source>
</evidence>
<name>A0A2S6C8S6_9PEZI</name>
<keyword evidence="8" id="KW-0131">Cell cycle</keyword>
<proteinExistence type="predicted"/>
<dbReference type="Proteomes" id="UP000237631">
    <property type="component" value="Unassembled WGS sequence"/>
</dbReference>
<dbReference type="GO" id="GO:0000444">
    <property type="term" value="C:MIS12/MIND type complex"/>
    <property type="evidence" value="ECO:0007669"/>
    <property type="project" value="InterPro"/>
</dbReference>
<dbReference type="PANTHER" id="PTHR15459">
    <property type="entry name" value="POLYAMINE-MODULATED FACTOR 1"/>
    <property type="match status" value="1"/>
</dbReference>
<keyword evidence="6" id="KW-0995">Kinetochore</keyword>
<dbReference type="PANTHER" id="PTHR15459:SF3">
    <property type="entry name" value="POLYAMINE-MODULATED FACTOR 1"/>
    <property type="match status" value="1"/>
</dbReference>
<accession>A0A2S6C8S6</accession>
<reference evidence="13" key="1">
    <citation type="journal article" date="2017" name="bioRxiv">
        <title>Conservation of a gene cluster reveals novel cercosporin biosynthetic mechanisms and extends production to the genus Colletotrichum.</title>
        <authorList>
            <person name="de Jonge R."/>
            <person name="Ebert M.K."/>
            <person name="Huitt-Roehl C.R."/>
            <person name="Pal P."/>
            <person name="Suttle J.C."/>
            <person name="Spanner R.E."/>
            <person name="Neubauer J.D."/>
            <person name="Jurick W.M.II."/>
            <person name="Stott K.A."/>
            <person name="Secor G.A."/>
            <person name="Thomma B.P.H.J."/>
            <person name="Van de Peer Y."/>
            <person name="Townsend C.A."/>
            <person name="Bolton M.D."/>
        </authorList>
    </citation>
    <scope>NUCLEOTIDE SEQUENCE [LARGE SCALE GENOMIC DNA]</scope>
    <source>
        <strain evidence="13">CBS538.71</strain>
    </source>
</reference>
<feature type="coiled-coil region" evidence="10">
    <location>
        <begin position="158"/>
        <end position="221"/>
    </location>
</feature>
<keyword evidence="9" id="KW-0137">Centromere</keyword>
<keyword evidence="5" id="KW-0498">Mitosis</keyword>
<keyword evidence="13" id="KW-1185">Reference proteome</keyword>
<evidence type="ECO:0000313" key="13">
    <source>
        <dbReference type="Proteomes" id="UP000237631"/>
    </source>
</evidence>
<dbReference type="OrthoDB" id="18453at2759"/>
<evidence type="ECO:0000256" key="5">
    <source>
        <dbReference type="ARBA" id="ARBA00022776"/>
    </source>
</evidence>
<comment type="caution">
    <text evidence="12">The sequence shown here is derived from an EMBL/GenBank/DDBJ whole genome shotgun (WGS) entry which is preliminary data.</text>
</comment>
<organism evidence="12 13">
    <name type="scientific">Cercospora berteroae</name>
    <dbReference type="NCBI Taxonomy" id="357750"/>
    <lineage>
        <taxon>Eukaryota</taxon>
        <taxon>Fungi</taxon>
        <taxon>Dikarya</taxon>
        <taxon>Ascomycota</taxon>
        <taxon>Pezizomycotina</taxon>
        <taxon>Dothideomycetes</taxon>
        <taxon>Dothideomycetidae</taxon>
        <taxon>Mycosphaerellales</taxon>
        <taxon>Mycosphaerellaceae</taxon>
        <taxon>Cercospora</taxon>
    </lineage>
</organism>
<gene>
    <name evidence="12" type="ORF">CBER1_02092</name>
</gene>
<evidence type="ECO:0000256" key="8">
    <source>
        <dbReference type="ARBA" id="ARBA00023306"/>
    </source>
</evidence>
<evidence type="ECO:0000256" key="3">
    <source>
        <dbReference type="ARBA" id="ARBA00022454"/>
    </source>
</evidence>
<evidence type="ECO:0000256" key="2">
    <source>
        <dbReference type="ARBA" id="ARBA00004629"/>
    </source>
</evidence>
<keyword evidence="3" id="KW-0158">Chromosome</keyword>
<evidence type="ECO:0000256" key="11">
    <source>
        <dbReference type="SAM" id="MobiDB-lite"/>
    </source>
</evidence>
<feature type="compositionally biased region" description="Pro residues" evidence="11">
    <location>
        <begin position="20"/>
        <end position="30"/>
    </location>
</feature>
<evidence type="ECO:0000256" key="7">
    <source>
        <dbReference type="ARBA" id="ARBA00023242"/>
    </source>
</evidence>
<evidence type="ECO:0000256" key="9">
    <source>
        <dbReference type="ARBA" id="ARBA00023328"/>
    </source>
</evidence>
<evidence type="ECO:0008006" key="14">
    <source>
        <dbReference type="Google" id="ProtNLM"/>
    </source>
</evidence>